<feature type="transmembrane region" description="Helical" evidence="8">
    <location>
        <begin position="115"/>
        <end position="137"/>
    </location>
</feature>
<dbReference type="Proteomes" id="UP000050969">
    <property type="component" value="Unassembled WGS sequence"/>
</dbReference>
<feature type="transmembrane region" description="Helical" evidence="8">
    <location>
        <begin position="354"/>
        <end position="372"/>
    </location>
</feature>
<evidence type="ECO:0000256" key="5">
    <source>
        <dbReference type="ARBA" id="ARBA00022692"/>
    </source>
</evidence>
<comment type="caution">
    <text evidence="10">The sequence shown here is derived from an EMBL/GenBank/DDBJ whole genome shotgun (WGS) entry which is preliminary data.</text>
</comment>
<dbReference type="Pfam" id="PF07690">
    <property type="entry name" value="MFS_1"/>
    <property type="match status" value="1"/>
</dbReference>
<keyword evidence="6 8" id="KW-1133">Transmembrane helix</keyword>
<keyword evidence="5 8" id="KW-0812">Transmembrane</keyword>
<dbReference type="InterPro" id="IPR036259">
    <property type="entry name" value="MFS_trans_sf"/>
</dbReference>
<keyword evidence="3 8" id="KW-0813">Transport</keyword>
<evidence type="ECO:0000256" key="4">
    <source>
        <dbReference type="ARBA" id="ARBA00022475"/>
    </source>
</evidence>
<comment type="subcellular location">
    <subcellularLocation>
        <location evidence="1 8">Cell membrane</location>
        <topology evidence="1 8">Multi-pass membrane protein</topology>
    </subcellularLocation>
</comment>
<evidence type="ECO:0000313" key="10">
    <source>
        <dbReference type="EMBL" id="KRO15191.1"/>
    </source>
</evidence>
<proteinExistence type="inferred from homology"/>
<feature type="transmembrane region" description="Helical" evidence="8">
    <location>
        <begin position="260"/>
        <end position="280"/>
    </location>
</feature>
<feature type="transmembrane region" description="Helical" evidence="8">
    <location>
        <begin position="149"/>
        <end position="171"/>
    </location>
</feature>
<dbReference type="GO" id="GO:0042910">
    <property type="term" value="F:xenobiotic transmembrane transporter activity"/>
    <property type="evidence" value="ECO:0007669"/>
    <property type="project" value="InterPro"/>
</dbReference>
<dbReference type="NCBIfam" id="TIGR00710">
    <property type="entry name" value="efflux_Bcr_CflA"/>
    <property type="match status" value="1"/>
</dbReference>
<dbReference type="EMBL" id="JQCE01000075">
    <property type="protein sequence ID" value="KRO15191.1"/>
    <property type="molecule type" value="Genomic_DNA"/>
</dbReference>
<feature type="domain" description="Major facilitator superfamily (MFS) profile" evidence="9">
    <location>
        <begin position="25"/>
        <end position="404"/>
    </location>
</feature>
<evidence type="ECO:0000256" key="7">
    <source>
        <dbReference type="ARBA" id="ARBA00023136"/>
    </source>
</evidence>
<dbReference type="STRING" id="1293598.IV56_GL000282"/>
<feature type="transmembrane region" description="Helical" evidence="8">
    <location>
        <begin position="316"/>
        <end position="342"/>
    </location>
</feature>
<dbReference type="AlphaFoldDB" id="A0A0R2MNE6"/>
<dbReference type="SUPFAM" id="SSF103473">
    <property type="entry name" value="MFS general substrate transporter"/>
    <property type="match status" value="1"/>
</dbReference>
<protein>
    <recommendedName>
        <fullName evidence="8">Bcr/CflA family efflux transporter</fullName>
    </recommendedName>
</protein>
<feature type="transmembrane region" description="Helical" evidence="8">
    <location>
        <begin position="177"/>
        <end position="197"/>
    </location>
</feature>
<dbReference type="GO" id="GO:0005886">
    <property type="term" value="C:plasma membrane"/>
    <property type="evidence" value="ECO:0007669"/>
    <property type="project" value="UniProtKB-SubCell"/>
</dbReference>
<evidence type="ECO:0000256" key="3">
    <source>
        <dbReference type="ARBA" id="ARBA00022448"/>
    </source>
</evidence>
<dbReference type="GO" id="GO:1990961">
    <property type="term" value="P:xenobiotic detoxification by transmembrane export across the plasma membrane"/>
    <property type="evidence" value="ECO:0007669"/>
    <property type="project" value="InterPro"/>
</dbReference>
<reference evidence="10 11" key="1">
    <citation type="journal article" date="2015" name="Genome Announc.">
        <title>Expanding the biotechnology potential of lactobacilli through comparative genomics of 213 strains and associated genera.</title>
        <authorList>
            <person name="Sun Z."/>
            <person name="Harris H.M."/>
            <person name="McCann A."/>
            <person name="Guo C."/>
            <person name="Argimon S."/>
            <person name="Zhang W."/>
            <person name="Yang X."/>
            <person name="Jeffery I.B."/>
            <person name="Cooney J.C."/>
            <person name="Kagawa T.F."/>
            <person name="Liu W."/>
            <person name="Song Y."/>
            <person name="Salvetti E."/>
            <person name="Wrobel A."/>
            <person name="Rasinkangas P."/>
            <person name="Parkhill J."/>
            <person name="Rea M.C."/>
            <person name="O'Sullivan O."/>
            <person name="Ritari J."/>
            <person name="Douillard F.P."/>
            <person name="Paul Ross R."/>
            <person name="Yang R."/>
            <person name="Briner A.E."/>
            <person name="Felis G.E."/>
            <person name="de Vos W.M."/>
            <person name="Barrangou R."/>
            <person name="Klaenhammer T.R."/>
            <person name="Caufield P.W."/>
            <person name="Cui Y."/>
            <person name="Zhang H."/>
            <person name="O'Toole P.W."/>
        </authorList>
    </citation>
    <scope>NUCLEOTIDE SEQUENCE [LARGE SCALE GENOMIC DNA]</scope>
    <source>
        <strain evidence="10 11">DSM 24301</strain>
    </source>
</reference>
<evidence type="ECO:0000256" key="8">
    <source>
        <dbReference type="RuleBase" id="RU365088"/>
    </source>
</evidence>
<evidence type="ECO:0000256" key="2">
    <source>
        <dbReference type="ARBA" id="ARBA00006236"/>
    </source>
</evidence>
<organism evidence="10 11">
    <name type="scientific">Lacticaseibacillus saniviri JCM 17471 = DSM 24301</name>
    <dbReference type="NCBI Taxonomy" id="1293598"/>
    <lineage>
        <taxon>Bacteria</taxon>
        <taxon>Bacillati</taxon>
        <taxon>Bacillota</taxon>
        <taxon>Bacilli</taxon>
        <taxon>Lactobacillales</taxon>
        <taxon>Lactobacillaceae</taxon>
        <taxon>Lacticaseibacillus</taxon>
    </lineage>
</organism>
<keyword evidence="11" id="KW-1185">Reference proteome</keyword>
<dbReference type="PANTHER" id="PTHR23502:SF137">
    <property type="entry name" value="MAJOR FACILITATOR SUPERFAMILY (MFS) TRANSPORTER-RELATED"/>
    <property type="match status" value="1"/>
</dbReference>
<keyword evidence="7 8" id="KW-0472">Membrane</keyword>
<dbReference type="PATRIC" id="fig|1293598.4.peg.301"/>
<dbReference type="InterPro" id="IPR011701">
    <property type="entry name" value="MFS"/>
</dbReference>
<feature type="transmembrane region" description="Helical" evidence="8">
    <location>
        <begin position="226"/>
        <end position="245"/>
    </location>
</feature>
<gene>
    <name evidence="10" type="ORF">IV56_GL000282</name>
</gene>
<evidence type="ECO:0000259" key="9">
    <source>
        <dbReference type="PROSITE" id="PS50850"/>
    </source>
</evidence>
<dbReference type="PROSITE" id="PS50850">
    <property type="entry name" value="MFS"/>
    <property type="match status" value="1"/>
</dbReference>
<dbReference type="InterPro" id="IPR004812">
    <property type="entry name" value="Efflux_drug-R_Bcr/CmlA"/>
</dbReference>
<feature type="transmembrane region" description="Helical" evidence="8">
    <location>
        <begin position="384"/>
        <end position="401"/>
    </location>
</feature>
<accession>A0A0R2MNE6</accession>
<dbReference type="CDD" id="cd17320">
    <property type="entry name" value="MFS_MdfA_MDR_like"/>
    <property type="match status" value="1"/>
</dbReference>
<evidence type="ECO:0000256" key="1">
    <source>
        <dbReference type="ARBA" id="ARBA00004651"/>
    </source>
</evidence>
<feature type="transmembrane region" description="Helical" evidence="8">
    <location>
        <begin position="287"/>
        <end position="310"/>
    </location>
</feature>
<evidence type="ECO:0000313" key="11">
    <source>
        <dbReference type="Proteomes" id="UP000050969"/>
    </source>
</evidence>
<comment type="similarity">
    <text evidence="2 8">Belongs to the major facilitator superfamily. Bcr/CmlA family.</text>
</comment>
<dbReference type="Gene3D" id="1.20.1720.10">
    <property type="entry name" value="Multidrug resistance protein D"/>
    <property type="match status" value="1"/>
</dbReference>
<feature type="transmembrane region" description="Helical" evidence="8">
    <location>
        <begin position="90"/>
        <end position="109"/>
    </location>
</feature>
<evidence type="ECO:0000256" key="6">
    <source>
        <dbReference type="ARBA" id="ARBA00022989"/>
    </source>
</evidence>
<name>A0A0R2MNE6_9LACO</name>
<feature type="transmembrane region" description="Helical" evidence="8">
    <location>
        <begin position="63"/>
        <end position="83"/>
    </location>
</feature>
<feature type="transmembrane region" description="Helical" evidence="8">
    <location>
        <begin position="23"/>
        <end position="43"/>
    </location>
</feature>
<sequence length="404" mass="43718">MIKDVFHQITIEEKNMKNVQKKVPSLLLIIVLVGFPQISESIFTPVLPALSQGFHVSAQTAQLTMSSYFVAFAFGVVIWGNLADRFGRRPAMLGGIMIYLIGNLGLWLADDFNLLLAARLIQAFGASAGSVVTQTMMRESFSGVRGAQVFAKVSAAMALSPALGPLIGGLAQTYFGYRGVFSTLIAMATVILLYAGLRLPETRVATEYQQVNLWQLIIRLLTDQRVWAYSLVIAGINGILFSYYAEAPFIFIDYFKLSPIQYGALGLVIAFASLAGAMLVNRLVLRYTAVAVAKSGLVLALICSGGLLAASLQTSFIGMLVGIFGVFLGLNITLPMALNLALIGYEDVMGSASGMFSFGYYLLISALTYLMSRMHDGTITRLPLYMVGVIAAMLIVYGVTVRKK</sequence>
<dbReference type="InterPro" id="IPR020846">
    <property type="entry name" value="MFS_dom"/>
</dbReference>
<dbReference type="PANTHER" id="PTHR23502">
    <property type="entry name" value="MAJOR FACILITATOR SUPERFAMILY"/>
    <property type="match status" value="1"/>
</dbReference>
<keyword evidence="4 8" id="KW-1003">Cell membrane</keyword>